<dbReference type="Pfam" id="PF11148">
    <property type="entry name" value="DUF2922"/>
    <property type="match status" value="1"/>
</dbReference>
<protein>
    <submittedName>
        <fullName evidence="1">DUF2922 domain-containing protein</fullName>
    </submittedName>
</protein>
<keyword evidence="2" id="KW-1185">Reference proteome</keyword>
<dbReference type="EMBL" id="JAFLVR010000024">
    <property type="protein sequence ID" value="MBO0452751.1"/>
    <property type="molecule type" value="Genomic_DNA"/>
</dbReference>
<comment type="caution">
    <text evidence="1">The sequence shown here is derived from an EMBL/GenBank/DDBJ whole genome shotgun (WGS) entry which is preliminary data.</text>
</comment>
<dbReference type="InterPro" id="IPR021321">
    <property type="entry name" value="DUF2922"/>
</dbReference>
<name>A0ABS3HH33_9ENTE</name>
<evidence type="ECO:0000313" key="1">
    <source>
        <dbReference type="EMBL" id="MBO0452751.1"/>
    </source>
</evidence>
<evidence type="ECO:0000313" key="2">
    <source>
        <dbReference type="Proteomes" id="UP000664495"/>
    </source>
</evidence>
<organism evidence="1 2">
    <name type="scientific">Candidatus Enterococcus murrayae</name>
    <dbReference type="NCBI Taxonomy" id="2815321"/>
    <lineage>
        <taxon>Bacteria</taxon>
        <taxon>Bacillati</taxon>
        <taxon>Bacillota</taxon>
        <taxon>Bacilli</taxon>
        <taxon>Lactobacillales</taxon>
        <taxon>Enterococcaceae</taxon>
        <taxon>Enterococcus</taxon>
    </lineage>
</organism>
<proteinExistence type="predicted"/>
<sequence length="171" mass="19240">MLSIVATFENGAGKNRRLRINDVDPNKTAEEIKTSLEKLTTVSLFEKNGINLYQEVVGAKFIDKIETLIFDKKTDTTSEPISDKRIDEQPAEGLMIDPQKLIVEEKMLQPGVLMQRFELPEGLEPDEMSEQQALSLIMAIMPEGGKLEDISFEEGSSPARFQLIVNLKNQE</sequence>
<dbReference type="RefSeq" id="WP_207108526.1">
    <property type="nucleotide sequence ID" value="NZ_JAFLVR010000024.1"/>
</dbReference>
<gene>
    <name evidence="1" type="ORF">JZO85_10740</name>
</gene>
<dbReference type="Proteomes" id="UP000664495">
    <property type="component" value="Unassembled WGS sequence"/>
</dbReference>
<reference evidence="1 2" key="1">
    <citation type="submission" date="2021-03" db="EMBL/GenBank/DDBJ databases">
        <title>Enterococcal diversity collection.</title>
        <authorList>
            <person name="Gilmore M.S."/>
            <person name="Schwartzman J."/>
            <person name="Van Tyne D."/>
            <person name="Martin M."/>
            <person name="Earl A.M."/>
            <person name="Manson A.L."/>
            <person name="Straub T."/>
            <person name="Salamzade R."/>
            <person name="Saavedra J."/>
            <person name="Lebreton F."/>
            <person name="Prichula J."/>
            <person name="Schaufler K."/>
            <person name="Gaca A."/>
            <person name="Sgardioli B."/>
            <person name="Wagenaar J."/>
            <person name="Strong T."/>
        </authorList>
    </citation>
    <scope>NUCLEOTIDE SEQUENCE [LARGE SCALE GENOMIC DNA]</scope>
    <source>
        <strain evidence="1 2">MJM16</strain>
    </source>
</reference>
<accession>A0ABS3HH33</accession>